<comment type="caution">
    <text evidence="1">The sequence shown here is derived from an EMBL/GenBank/DDBJ whole genome shotgun (WGS) entry which is preliminary data.</text>
</comment>
<evidence type="ECO:0000313" key="1">
    <source>
        <dbReference type="EMBL" id="KAI4862981.1"/>
    </source>
</evidence>
<dbReference type="EMBL" id="MU393514">
    <property type="protein sequence ID" value="KAI4862981.1"/>
    <property type="molecule type" value="Genomic_DNA"/>
</dbReference>
<evidence type="ECO:0000313" key="2">
    <source>
        <dbReference type="Proteomes" id="UP001497700"/>
    </source>
</evidence>
<name>A0ACB9YUW6_9PEZI</name>
<accession>A0ACB9YUW6</accession>
<organism evidence="1 2">
    <name type="scientific">Hypoxylon rubiginosum</name>
    <dbReference type="NCBI Taxonomy" id="110542"/>
    <lineage>
        <taxon>Eukaryota</taxon>
        <taxon>Fungi</taxon>
        <taxon>Dikarya</taxon>
        <taxon>Ascomycota</taxon>
        <taxon>Pezizomycotina</taxon>
        <taxon>Sordariomycetes</taxon>
        <taxon>Xylariomycetidae</taxon>
        <taxon>Xylariales</taxon>
        <taxon>Hypoxylaceae</taxon>
        <taxon>Hypoxylon</taxon>
    </lineage>
</organism>
<dbReference type="Proteomes" id="UP001497700">
    <property type="component" value="Unassembled WGS sequence"/>
</dbReference>
<reference evidence="1 2" key="1">
    <citation type="journal article" date="2022" name="New Phytol.">
        <title>Ecological generalism drives hyperdiversity of secondary metabolite gene clusters in xylarialean endophytes.</title>
        <authorList>
            <person name="Franco M.E.E."/>
            <person name="Wisecaver J.H."/>
            <person name="Arnold A.E."/>
            <person name="Ju Y.M."/>
            <person name="Slot J.C."/>
            <person name="Ahrendt S."/>
            <person name="Moore L.P."/>
            <person name="Eastman K.E."/>
            <person name="Scott K."/>
            <person name="Konkel Z."/>
            <person name="Mondo S.J."/>
            <person name="Kuo A."/>
            <person name="Hayes R.D."/>
            <person name="Haridas S."/>
            <person name="Andreopoulos B."/>
            <person name="Riley R."/>
            <person name="LaButti K."/>
            <person name="Pangilinan J."/>
            <person name="Lipzen A."/>
            <person name="Amirebrahimi M."/>
            <person name="Yan J."/>
            <person name="Adam C."/>
            <person name="Keymanesh K."/>
            <person name="Ng V."/>
            <person name="Louie K."/>
            <person name="Northen T."/>
            <person name="Drula E."/>
            <person name="Henrissat B."/>
            <person name="Hsieh H.M."/>
            <person name="Youens-Clark K."/>
            <person name="Lutzoni F."/>
            <person name="Miadlikowska J."/>
            <person name="Eastwood D.C."/>
            <person name="Hamelin R.C."/>
            <person name="Grigoriev I.V."/>
            <person name="U'Ren J.M."/>
        </authorList>
    </citation>
    <scope>NUCLEOTIDE SEQUENCE [LARGE SCALE GENOMIC DNA]</scope>
    <source>
        <strain evidence="1 2">CBS 119005</strain>
    </source>
</reference>
<sequence length="124" mass="13983">MALVQVVSKTMELVRHLVVKCELNTVNWVEELRLIGCACVLAAIIVKSIRALSEKLSQYPSWTSAVDTLSSYFYQPPPHLRTGPIGENRRRPSQSTYESKPPNALQSDRPLPPVHQLAYRDVKV</sequence>
<proteinExistence type="predicted"/>
<keyword evidence="2" id="KW-1185">Reference proteome</keyword>
<protein>
    <submittedName>
        <fullName evidence="1">Uncharacterized protein</fullName>
    </submittedName>
</protein>
<gene>
    <name evidence="1" type="ORF">F4820DRAFT_428602</name>
</gene>